<dbReference type="GeneTree" id="ENSGT00940000153378"/>
<dbReference type="RefSeq" id="XP_031803161.1">
    <property type="nucleotide sequence ID" value="XM_031947301.1"/>
</dbReference>
<reference evidence="10" key="3">
    <citation type="submission" date="2025-09" db="UniProtKB">
        <authorList>
            <consortium name="Ensembl"/>
        </authorList>
    </citation>
    <scope>IDENTIFICATION</scope>
</reference>
<dbReference type="GO" id="GO:0035473">
    <property type="term" value="F:lipase binding"/>
    <property type="evidence" value="ECO:0007669"/>
    <property type="project" value="TreeGrafter"/>
</dbReference>
<comment type="subcellular location">
    <subcellularLocation>
        <location evidence="1">Cell membrane</location>
    </subcellularLocation>
</comment>
<feature type="chain" id="PRO_5029779772" evidence="8">
    <location>
        <begin position="22"/>
        <end position="178"/>
    </location>
</feature>
<evidence type="ECO:0000313" key="10">
    <source>
        <dbReference type="Ensembl" id="ENSSHAP00000040319.1"/>
    </source>
</evidence>
<keyword evidence="2" id="KW-1003">Cell membrane</keyword>
<reference evidence="10 11" key="1">
    <citation type="journal article" date="2011" name="Proc. Natl. Acad. Sci. U.S.A.">
        <title>Genetic diversity and population structure of the endangered marsupial Sarcophilus harrisii (Tasmanian devil).</title>
        <authorList>
            <person name="Miller W."/>
            <person name="Hayes V.M."/>
            <person name="Ratan A."/>
            <person name="Petersen D.C."/>
            <person name="Wittekindt N.E."/>
            <person name="Miller J."/>
            <person name="Walenz B."/>
            <person name="Knight J."/>
            <person name="Qi J."/>
            <person name="Zhao F."/>
            <person name="Wang Q."/>
            <person name="Bedoya-Reina O.C."/>
            <person name="Katiyar N."/>
            <person name="Tomsho L.P."/>
            <person name="Kasson L.M."/>
            <person name="Hardie R.A."/>
            <person name="Woodbridge P."/>
            <person name="Tindall E.A."/>
            <person name="Bertelsen M.F."/>
            <person name="Dixon D."/>
            <person name="Pyecroft S."/>
            <person name="Helgen K.M."/>
            <person name="Lesk A.M."/>
            <person name="Pringle T.H."/>
            <person name="Patterson N."/>
            <person name="Zhang Y."/>
            <person name="Kreiss A."/>
            <person name="Woods G.M."/>
            <person name="Jones M.E."/>
            <person name="Schuster S.C."/>
        </authorList>
    </citation>
    <scope>NUCLEOTIDE SEQUENCE [LARGE SCALE GENOMIC DNA]</scope>
</reference>
<dbReference type="CDD" id="cd23575">
    <property type="entry name" value="TFP_LU_ECD_GPIHBP1"/>
    <property type="match status" value="1"/>
</dbReference>
<dbReference type="FunFam" id="2.10.60.10:FF:000003">
    <property type="entry name" value="lymphocyte antigen 6E isoform X1"/>
    <property type="match status" value="1"/>
</dbReference>
<feature type="region of interest" description="Disordered" evidence="6">
    <location>
        <begin position="23"/>
        <end position="49"/>
    </location>
</feature>
<feature type="signal peptide" evidence="8">
    <location>
        <begin position="1"/>
        <end position="21"/>
    </location>
</feature>
<dbReference type="Ensembl" id="ENSSHAT00000031533.1">
    <property type="protein sequence ID" value="ENSSHAP00000040319.1"/>
    <property type="gene ID" value="ENSSHAG00000029436.1"/>
</dbReference>
<evidence type="ECO:0000256" key="2">
    <source>
        <dbReference type="ARBA" id="ARBA00022475"/>
    </source>
</evidence>
<keyword evidence="11" id="KW-1185">Reference proteome</keyword>
<dbReference type="GeneID" id="100929989"/>
<reference evidence="10" key="2">
    <citation type="submission" date="2025-08" db="UniProtKB">
        <authorList>
            <consortium name="Ensembl"/>
        </authorList>
    </citation>
    <scope>IDENTIFICATION</scope>
</reference>
<dbReference type="Proteomes" id="UP000007648">
    <property type="component" value="Unassembled WGS sequence"/>
</dbReference>
<keyword evidence="4 7" id="KW-0472">Membrane</keyword>
<dbReference type="GO" id="GO:0005886">
    <property type="term" value="C:plasma membrane"/>
    <property type="evidence" value="ECO:0007669"/>
    <property type="project" value="UniProtKB-SubCell"/>
</dbReference>
<feature type="compositionally biased region" description="Acidic residues" evidence="6">
    <location>
        <begin position="29"/>
        <end position="49"/>
    </location>
</feature>
<keyword evidence="3 8" id="KW-0732">Signal</keyword>
<dbReference type="OMA" id="KWADENK"/>
<keyword evidence="7" id="KW-0812">Transmembrane</keyword>
<dbReference type="KEGG" id="shr:100929989"/>
<evidence type="ECO:0000256" key="1">
    <source>
        <dbReference type="ARBA" id="ARBA00004236"/>
    </source>
</evidence>
<dbReference type="PANTHER" id="PTHR16983">
    <property type="entry name" value="UPAR/LY6 DOMAIN-CONTAINING PROTEIN"/>
    <property type="match status" value="1"/>
</dbReference>
<keyword evidence="5" id="KW-0325">Glycoprotein</keyword>
<dbReference type="PROSITE" id="PS00983">
    <property type="entry name" value="LY6_UPAR"/>
    <property type="match status" value="1"/>
</dbReference>
<keyword evidence="7" id="KW-1133">Transmembrane helix</keyword>
<evidence type="ECO:0000256" key="6">
    <source>
        <dbReference type="SAM" id="MobiDB-lite"/>
    </source>
</evidence>
<dbReference type="InParanoid" id="A0A7N4V5L1"/>
<dbReference type="SMART" id="SM00134">
    <property type="entry name" value="LU"/>
    <property type="match status" value="1"/>
</dbReference>
<dbReference type="Gene3D" id="2.10.60.10">
    <property type="entry name" value="CD59"/>
    <property type="match status" value="1"/>
</dbReference>
<dbReference type="GO" id="GO:0035478">
    <property type="term" value="F:chylomicron binding"/>
    <property type="evidence" value="ECO:0007669"/>
    <property type="project" value="TreeGrafter"/>
</dbReference>
<name>A0A7N4V5L1_SARHA</name>
<protein>
    <submittedName>
        <fullName evidence="10">Glycosylphosphatidylinositol anchored high density lipoprotein binding protein 1</fullName>
    </submittedName>
</protein>
<proteinExistence type="predicted"/>
<dbReference type="InterPro" id="IPR051110">
    <property type="entry name" value="Ly-6/neurotoxin-like_GPI-ap"/>
</dbReference>
<dbReference type="Pfam" id="PF00087">
    <property type="entry name" value="Toxin_TOLIP"/>
    <property type="match status" value="1"/>
</dbReference>
<evidence type="ECO:0000256" key="4">
    <source>
        <dbReference type="ARBA" id="ARBA00023136"/>
    </source>
</evidence>
<dbReference type="SUPFAM" id="SSF57302">
    <property type="entry name" value="Snake toxin-like"/>
    <property type="match status" value="1"/>
</dbReference>
<dbReference type="InterPro" id="IPR018363">
    <property type="entry name" value="CD59_antigen_CS"/>
</dbReference>
<feature type="domain" description="UPAR/Ly6" evidence="9">
    <location>
        <begin position="61"/>
        <end position="148"/>
    </location>
</feature>
<dbReference type="OrthoDB" id="9448168at2759"/>
<dbReference type="InterPro" id="IPR035076">
    <property type="entry name" value="Toxin/TOLIP"/>
</dbReference>
<evidence type="ECO:0000313" key="11">
    <source>
        <dbReference type="Proteomes" id="UP000007648"/>
    </source>
</evidence>
<feature type="transmembrane region" description="Helical" evidence="7">
    <location>
        <begin position="155"/>
        <end position="175"/>
    </location>
</feature>
<accession>A0A7N4V5L1</accession>
<dbReference type="CTD" id="338328"/>
<dbReference type="RefSeq" id="XP_003762770.1">
    <property type="nucleotide sequence ID" value="XM_003762722.4"/>
</dbReference>
<dbReference type="GO" id="GO:0070328">
    <property type="term" value="P:triglyceride homeostasis"/>
    <property type="evidence" value="ECO:0007669"/>
    <property type="project" value="TreeGrafter"/>
</dbReference>
<dbReference type="InterPro" id="IPR045860">
    <property type="entry name" value="Snake_toxin-like_sf"/>
</dbReference>
<evidence type="ECO:0000256" key="8">
    <source>
        <dbReference type="SAM" id="SignalP"/>
    </source>
</evidence>
<evidence type="ECO:0000256" key="5">
    <source>
        <dbReference type="ARBA" id="ARBA00023180"/>
    </source>
</evidence>
<sequence length="178" mass="19892">MRVFITILVAVLLCLDQGSEQKETKSVDESTDEDYDYKDDDDEDDEEDEVEIKHIPYEGSLECYTCESESIEDRCNKIQTCSPSQTFCKTIITRGNAESNYFTTFSAWCSDTCKEATKIIEGTHVTVNCCQFDMCNPLSLEGQSPDMNSKTANCGGILTGVGTTIMIMLLCSWMGKDL</sequence>
<evidence type="ECO:0000259" key="9">
    <source>
        <dbReference type="SMART" id="SM00134"/>
    </source>
</evidence>
<dbReference type="AlphaFoldDB" id="A0A7N4V5L1"/>
<dbReference type="PANTHER" id="PTHR16983:SF12">
    <property type="entry name" value="GLYCOSYLPHOSPHATIDYLINOSITOL-ANCHORED HIGH DENSITY LIPOPROTEIN-BINDING PROTEIN 1"/>
    <property type="match status" value="1"/>
</dbReference>
<organism evidence="10 11">
    <name type="scientific">Sarcophilus harrisii</name>
    <name type="common">Tasmanian devil</name>
    <name type="synonym">Sarcophilus laniarius</name>
    <dbReference type="NCBI Taxonomy" id="9305"/>
    <lineage>
        <taxon>Eukaryota</taxon>
        <taxon>Metazoa</taxon>
        <taxon>Chordata</taxon>
        <taxon>Craniata</taxon>
        <taxon>Vertebrata</taxon>
        <taxon>Euteleostomi</taxon>
        <taxon>Mammalia</taxon>
        <taxon>Metatheria</taxon>
        <taxon>Dasyuromorphia</taxon>
        <taxon>Dasyuridae</taxon>
        <taxon>Sarcophilus</taxon>
    </lineage>
</organism>
<dbReference type="InterPro" id="IPR016054">
    <property type="entry name" value="LY6_UPA_recep-like"/>
</dbReference>
<dbReference type="GO" id="GO:0030550">
    <property type="term" value="F:acetylcholine receptor inhibitor activity"/>
    <property type="evidence" value="ECO:0007669"/>
    <property type="project" value="TreeGrafter"/>
</dbReference>
<evidence type="ECO:0000256" key="7">
    <source>
        <dbReference type="SAM" id="Phobius"/>
    </source>
</evidence>
<evidence type="ECO:0000256" key="3">
    <source>
        <dbReference type="ARBA" id="ARBA00022729"/>
    </source>
</evidence>
<gene>
    <name evidence="10" type="primary">GPIHBP1</name>
</gene>